<organism evidence="1 2">
    <name type="scientific">Flavivirga jejuensis</name>
    <dbReference type="NCBI Taxonomy" id="870487"/>
    <lineage>
        <taxon>Bacteria</taxon>
        <taxon>Pseudomonadati</taxon>
        <taxon>Bacteroidota</taxon>
        <taxon>Flavobacteriia</taxon>
        <taxon>Flavobacteriales</taxon>
        <taxon>Flavobacteriaceae</taxon>
        <taxon>Flavivirga</taxon>
    </lineage>
</organism>
<dbReference type="InterPro" id="IPR032206">
    <property type="entry name" value="DUF5025"/>
</dbReference>
<sequence>MKKNLLVLVLTITFGCNSNDESIPPQQVVNTFTMTVNDSQWTPTLIDNDECYSKFNCFFSEVDFIPLYTITAIKENETETDQKNSEKLWFRIMNLKDVDTYYLNDEYGDFKSFARFIINENGIVKIYENSTSENSSKVIIEDIIPPTKNSHLGGVRGIFSGVLYNKNDTSDFIIIRDCNFEFEKTNRTDYYQCLDY</sequence>
<comment type="caution">
    <text evidence="1">The sequence shown here is derived from an EMBL/GenBank/DDBJ whole genome shotgun (WGS) entry which is preliminary data.</text>
</comment>
<gene>
    <name evidence="1" type="ORF">Q4Q40_07150</name>
</gene>
<dbReference type="EMBL" id="JAUOEL010000002">
    <property type="protein sequence ID" value="MDO5973957.1"/>
    <property type="molecule type" value="Genomic_DNA"/>
</dbReference>
<dbReference type="Pfam" id="PF16428">
    <property type="entry name" value="DUF5025"/>
    <property type="match status" value="1"/>
</dbReference>
<keyword evidence="2" id="KW-1185">Reference proteome</keyword>
<protein>
    <submittedName>
        <fullName evidence="1">DUF5025 domain-containing protein</fullName>
    </submittedName>
</protein>
<reference evidence="1" key="1">
    <citation type="submission" date="2023-07" db="EMBL/GenBank/DDBJ databases">
        <title>Two novel species in the genus Flavivirga.</title>
        <authorList>
            <person name="Kwon K."/>
        </authorList>
    </citation>
    <scope>NUCLEOTIDE SEQUENCE</scope>
    <source>
        <strain evidence="1">KACC 14158</strain>
    </source>
</reference>
<evidence type="ECO:0000313" key="1">
    <source>
        <dbReference type="EMBL" id="MDO5973957.1"/>
    </source>
</evidence>
<proteinExistence type="predicted"/>
<dbReference type="Proteomes" id="UP001176806">
    <property type="component" value="Unassembled WGS sequence"/>
</dbReference>
<dbReference type="PROSITE" id="PS51257">
    <property type="entry name" value="PROKAR_LIPOPROTEIN"/>
    <property type="match status" value="1"/>
</dbReference>
<accession>A0ABT8WLC5</accession>
<dbReference type="RefSeq" id="WP_303301099.1">
    <property type="nucleotide sequence ID" value="NZ_BAABDA010000051.1"/>
</dbReference>
<evidence type="ECO:0000313" key="2">
    <source>
        <dbReference type="Proteomes" id="UP001176806"/>
    </source>
</evidence>
<name>A0ABT8WLC5_9FLAO</name>